<dbReference type="EMBL" id="BGPR01001275">
    <property type="protein sequence ID" value="GBM49907.1"/>
    <property type="molecule type" value="Genomic_DNA"/>
</dbReference>
<comment type="caution">
    <text evidence="1">The sequence shown here is derived from an EMBL/GenBank/DDBJ whole genome shotgun (WGS) entry which is preliminary data.</text>
</comment>
<keyword evidence="2" id="KW-1185">Reference proteome</keyword>
<reference evidence="1 2" key="1">
    <citation type="journal article" date="2019" name="Sci. Rep.">
        <title>Orb-weaving spider Araneus ventricosus genome elucidates the spidroin gene catalogue.</title>
        <authorList>
            <person name="Kono N."/>
            <person name="Nakamura H."/>
            <person name="Ohtoshi R."/>
            <person name="Moran D.A.P."/>
            <person name="Shinohara A."/>
            <person name="Yoshida Y."/>
            <person name="Fujiwara M."/>
            <person name="Mori M."/>
            <person name="Tomita M."/>
            <person name="Arakawa K."/>
        </authorList>
    </citation>
    <scope>NUCLEOTIDE SEQUENCE [LARGE SCALE GENOMIC DNA]</scope>
</reference>
<organism evidence="1 2">
    <name type="scientific">Araneus ventricosus</name>
    <name type="common">Orbweaver spider</name>
    <name type="synonym">Epeira ventricosa</name>
    <dbReference type="NCBI Taxonomy" id="182803"/>
    <lineage>
        <taxon>Eukaryota</taxon>
        <taxon>Metazoa</taxon>
        <taxon>Ecdysozoa</taxon>
        <taxon>Arthropoda</taxon>
        <taxon>Chelicerata</taxon>
        <taxon>Arachnida</taxon>
        <taxon>Araneae</taxon>
        <taxon>Araneomorphae</taxon>
        <taxon>Entelegynae</taxon>
        <taxon>Araneoidea</taxon>
        <taxon>Araneidae</taxon>
        <taxon>Araneus</taxon>
    </lineage>
</organism>
<dbReference type="Proteomes" id="UP000499080">
    <property type="component" value="Unassembled WGS sequence"/>
</dbReference>
<name>A0A4Y2G9J6_ARAVE</name>
<gene>
    <name evidence="1" type="ORF">AVEN_92169_1</name>
</gene>
<sequence>MGKTKFWKDHFRKISNVDISKGVATHSTKRDVSHFSLHRINVGVLLGPNITSAGLHLSARRYCGQMNPYLRFHMEILAERLLGRRMKQTIHPVTSA</sequence>
<dbReference type="AlphaFoldDB" id="A0A4Y2G9J6"/>
<evidence type="ECO:0000313" key="1">
    <source>
        <dbReference type="EMBL" id="GBM49907.1"/>
    </source>
</evidence>
<evidence type="ECO:0000313" key="2">
    <source>
        <dbReference type="Proteomes" id="UP000499080"/>
    </source>
</evidence>
<accession>A0A4Y2G9J6</accession>
<proteinExistence type="predicted"/>
<protein>
    <submittedName>
        <fullName evidence="1">Uncharacterized protein</fullName>
    </submittedName>
</protein>